<keyword evidence="4" id="KW-1185">Reference proteome</keyword>
<feature type="compositionally biased region" description="Low complexity" evidence="1">
    <location>
        <begin position="128"/>
        <end position="137"/>
    </location>
</feature>
<feature type="compositionally biased region" description="Polar residues" evidence="1">
    <location>
        <begin position="238"/>
        <end position="265"/>
    </location>
</feature>
<dbReference type="Proteomes" id="UP000289738">
    <property type="component" value="Chromosome A03"/>
</dbReference>
<evidence type="ECO:0000259" key="2">
    <source>
        <dbReference type="Pfam" id="PF26130"/>
    </source>
</evidence>
<feature type="compositionally biased region" description="Polar residues" evidence="1">
    <location>
        <begin position="277"/>
        <end position="289"/>
    </location>
</feature>
<feature type="domain" description="PB1-like" evidence="2">
    <location>
        <begin position="11"/>
        <end position="89"/>
    </location>
</feature>
<feature type="compositionally biased region" description="Acidic residues" evidence="1">
    <location>
        <begin position="184"/>
        <end position="194"/>
    </location>
</feature>
<gene>
    <name evidence="3" type="ORF">Ahy_A03g016255</name>
</gene>
<feature type="compositionally biased region" description="Basic and acidic residues" evidence="1">
    <location>
        <begin position="138"/>
        <end position="156"/>
    </location>
</feature>
<sequence>MQAFESAAIARGQSTIIEDIDSDRWSLFEAYEELRQFGYLQSNIVALWYKDPNFDDLETCLKMLKGDAEAIEMCNIAGLRGLVELYVVHDVGDAEPFPEVGYVDVGGVAEEGRDDGLGLVVFEGHGAEAAGASAEPNEATKDGDVGDEFGVDRSESNDEDSEDLEYMPSDEQGDSAGEVHFTDSDEDFEGDSGYDDGNSVPEEATGGKENGKGINQFSDENGADSDELEMEYMIGPTCISTSCQESKESPATTHSNTATTQSNKPVTRPKKLAARPTDNSTQPKIQTKNVAGPALPQSNPKAPSSQPLPQKSSAAASSTCKNDSHSQPIQRKRHFSVIQTGAPHIPMQKLKLMLKLPPIAWSNI</sequence>
<name>A0A445E2N1_ARAHY</name>
<accession>A0A445E2N1</accession>
<comment type="caution">
    <text evidence="3">The sequence shown here is derived from an EMBL/GenBank/DDBJ whole genome shotgun (WGS) entry which is preliminary data.</text>
</comment>
<protein>
    <recommendedName>
        <fullName evidence="2">PB1-like domain-containing protein</fullName>
    </recommendedName>
</protein>
<evidence type="ECO:0000313" key="3">
    <source>
        <dbReference type="EMBL" id="RYR69704.1"/>
    </source>
</evidence>
<feature type="compositionally biased region" description="Acidic residues" evidence="1">
    <location>
        <begin position="221"/>
        <end position="230"/>
    </location>
</feature>
<dbReference type="InterPro" id="IPR058594">
    <property type="entry name" value="PB1-like_dom_pln"/>
</dbReference>
<dbReference type="EMBL" id="SDMP01000003">
    <property type="protein sequence ID" value="RYR69704.1"/>
    <property type="molecule type" value="Genomic_DNA"/>
</dbReference>
<evidence type="ECO:0000313" key="4">
    <source>
        <dbReference type="Proteomes" id="UP000289738"/>
    </source>
</evidence>
<feature type="region of interest" description="Disordered" evidence="1">
    <location>
        <begin position="128"/>
        <end position="334"/>
    </location>
</feature>
<dbReference type="Pfam" id="PF26130">
    <property type="entry name" value="PB1-like"/>
    <property type="match status" value="1"/>
</dbReference>
<reference evidence="3 4" key="1">
    <citation type="submission" date="2019-01" db="EMBL/GenBank/DDBJ databases">
        <title>Sequencing of cultivated peanut Arachis hypogaea provides insights into genome evolution and oil improvement.</title>
        <authorList>
            <person name="Chen X."/>
        </authorList>
    </citation>
    <scope>NUCLEOTIDE SEQUENCE [LARGE SCALE GENOMIC DNA]</scope>
    <source>
        <strain evidence="4">cv. Fuhuasheng</strain>
        <tissue evidence="3">Leaves</tissue>
    </source>
</reference>
<dbReference type="AlphaFoldDB" id="A0A445E2N1"/>
<organism evidence="3 4">
    <name type="scientific">Arachis hypogaea</name>
    <name type="common">Peanut</name>
    <dbReference type="NCBI Taxonomy" id="3818"/>
    <lineage>
        <taxon>Eukaryota</taxon>
        <taxon>Viridiplantae</taxon>
        <taxon>Streptophyta</taxon>
        <taxon>Embryophyta</taxon>
        <taxon>Tracheophyta</taxon>
        <taxon>Spermatophyta</taxon>
        <taxon>Magnoliopsida</taxon>
        <taxon>eudicotyledons</taxon>
        <taxon>Gunneridae</taxon>
        <taxon>Pentapetalae</taxon>
        <taxon>rosids</taxon>
        <taxon>fabids</taxon>
        <taxon>Fabales</taxon>
        <taxon>Fabaceae</taxon>
        <taxon>Papilionoideae</taxon>
        <taxon>50 kb inversion clade</taxon>
        <taxon>dalbergioids sensu lato</taxon>
        <taxon>Dalbergieae</taxon>
        <taxon>Pterocarpus clade</taxon>
        <taxon>Arachis</taxon>
    </lineage>
</organism>
<evidence type="ECO:0000256" key="1">
    <source>
        <dbReference type="SAM" id="MobiDB-lite"/>
    </source>
</evidence>
<feature type="compositionally biased region" description="Polar residues" evidence="1">
    <location>
        <begin position="296"/>
        <end position="329"/>
    </location>
</feature>
<proteinExistence type="predicted"/>